<evidence type="ECO:0000256" key="3">
    <source>
        <dbReference type="SAM" id="MobiDB-lite"/>
    </source>
</evidence>
<evidence type="ECO:0000256" key="2">
    <source>
        <dbReference type="PROSITE-ProRule" id="PRU00192"/>
    </source>
</evidence>
<dbReference type="InterPro" id="IPR036028">
    <property type="entry name" value="SH3-like_dom_sf"/>
</dbReference>
<dbReference type="Gene3D" id="2.30.30.40">
    <property type="entry name" value="SH3 Domains"/>
    <property type="match status" value="1"/>
</dbReference>
<reference evidence="5 6" key="1">
    <citation type="submission" date="2020-04" db="EMBL/GenBank/DDBJ databases">
        <title>Perkinsus olseni comparative genomics.</title>
        <authorList>
            <person name="Bogema D.R."/>
        </authorList>
    </citation>
    <scope>NUCLEOTIDE SEQUENCE [LARGE SCALE GENOMIC DNA]</scope>
    <source>
        <strain evidence="5">ATCC PRA-205</strain>
    </source>
</reference>
<gene>
    <name evidence="5" type="ORF">FOZ62_015476</name>
</gene>
<evidence type="ECO:0000313" key="6">
    <source>
        <dbReference type="Proteomes" id="UP000574390"/>
    </source>
</evidence>
<protein>
    <recommendedName>
        <fullName evidence="4">SH3 domain-containing protein</fullName>
    </recommendedName>
</protein>
<dbReference type="PROSITE" id="PS50002">
    <property type="entry name" value="SH3"/>
    <property type="match status" value="1"/>
</dbReference>
<accession>A0A7J6PE48</accession>
<name>A0A7J6PE48_PEROL</name>
<organism evidence="5 6">
    <name type="scientific">Perkinsus olseni</name>
    <name type="common">Perkinsus atlanticus</name>
    <dbReference type="NCBI Taxonomy" id="32597"/>
    <lineage>
        <taxon>Eukaryota</taxon>
        <taxon>Sar</taxon>
        <taxon>Alveolata</taxon>
        <taxon>Perkinsozoa</taxon>
        <taxon>Perkinsea</taxon>
        <taxon>Perkinsida</taxon>
        <taxon>Perkinsidae</taxon>
        <taxon>Perkinsus</taxon>
    </lineage>
</organism>
<feature type="region of interest" description="Disordered" evidence="3">
    <location>
        <begin position="452"/>
        <end position="719"/>
    </location>
</feature>
<dbReference type="InterPro" id="IPR001452">
    <property type="entry name" value="SH3_domain"/>
</dbReference>
<evidence type="ECO:0000313" key="5">
    <source>
        <dbReference type="EMBL" id="KAF4694197.1"/>
    </source>
</evidence>
<dbReference type="EMBL" id="JABANM010035955">
    <property type="protein sequence ID" value="KAF4694197.1"/>
    <property type="molecule type" value="Genomic_DNA"/>
</dbReference>
<feature type="domain" description="SH3" evidence="4">
    <location>
        <begin position="82"/>
        <end position="144"/>
    </location>
</feature>
<evidence type="ECO:0000256" key="1">
    <source>
        <dbReference type="ARBA" id="ARBA00022443"/>
    </source>
</evidence>
<evidence type="ECO:0000259" key="4">
    <source>
        <dbReference type="PROSITE" id="PS50002"/>
    </source>
</evidence>
<comment type="caution">
    <text evidence="5">The sequence shown here is derived from an EMBL/GenBank/DDBJ whole genome shotgun (WGS) entry which is preliminary data.</text>
</comment>
<dbReference type="Proteomes" id="UP000574390">
    <property type="component" value="Unassembled WGS sequence"/>
</dbReference>
<feature type="compositionally biased region" description="Low complexity" evidence="3">
    <location>
        <begin position="508"/>
        <end position="520"/>
    </location>
</feature>
<feature type="compositionally biased region" description="Acidic residues" evidence="3">
    <location>
        <begin position="686"/>
        <end position="695"/>
    </location>
</feature>
<dbReference type="SUPFAM" id="SSF50044">
    <property type="entry name" value="SH3-domain"/>
    <property type="match status" value="1"/>
</dbReference>
<feature type="compositionally biased region" description="Low complexity" evidence="3">
    <location>
        <begin position="454"/>
        <end position="486"/>
    </location>
</feature>
<feature type="region of interest" description="Disordered" evidence="3">
    <location>
        <begin position="1"/>
        <end position="32"/>
    </location>
</feature>
<dbReference type="AlphaFoldDB" id="A0A7J6PE48"/>
<keyword evidence="1 2" id="KW-0728">SH3 domain</keyword>
<sequence>MGCSLSKPSGDPVQKCSVTDPRDSTAAATPPMPVHADLFEAEGATPEISAEDVYALETIGESLGRIAYEFTPKWQPSESSKPPLDAVYCRHRFDAAPEDKSQLSAAKGDLLAILEQHVSGWTFVRKSRKTKGWLPDNVLAPLLRTCIINHPYHAQRAEQPDGTYADVDVAVGDLVQLKERHASGWTFVKITDPTSDSPPRRCWLPDSILVETELVHTLGSFTGEGFEVDDGQIVEVLERHSSGWTLVKMKEAYQEMDGSWFQSESWVPDTILDHDPMHEADGRRLQEYKMSASLRAALLRIVYSCEREKKAIETTLNGTSENNAAGASGSSIAEKVADLATTLDHICSTVGIGRPMGSSEGRGDTNMALLRAALADSRVHREGGAKLPSWCAIGEECRWYSSTQQKYFAVVIMSTNDTEVSFIFKHNTAYYKYASVDDIGTRLFPKEADELVQPSAPAAKPVAASSTSGSGSEESGSTDSSSVSSSEEGRTVQYLATDDASGGGNATESEVGSAGVSAGSRPIECHSPRFGQAEAARDEGPEVSGKTGEAALKVALNDEDQKSLAKAASNDEDQKSLAKAAANDEDQKPLAKAASNDEDQKALAKAAANDEDQKPLAKAAPNDEDQKPLAKAAPNDEDQKALAKAAANDEDQEALLGTVEISLANRQSNDDEDDRAALGVATIGDTEGDQSCETEDSAHHQNRPPAEAVETPSIPLSTTENSIPVETKLNGGIAGDQGSQGGDEQSENCQKLGTGVVRAPTPPSDKAGIISLPPPPTFLEESVTLGNLQHLFARDLGKSCINRLKAAAGLLEARLETSNTELSGDLSLQDFPSEADKSILEELARPDFSEVSGTLSMLFILGKYPHLVELERSMHTTVEERKAEVELTMSQLETSLINKAENHTMKLRHENLSRLARQYGGVELIPADKLARLDLAMEKKHQFEHGQAQRSLERAEAAAGNKMSQLKKTNSIELQLKILEEKVSLLQGIQDKKVQLGNEAEILQETRELSLTLAQLSADIRLNAVEVPHCDVLSAVEMGKSTVQRANKSLRGDQRQAQADMLAVGKMLQ</sequence>
<feature type="non-terminal residue" evidence="5">
    <location>
        <position position="1"/>
    </location>
</feature>
<proteinExistence type="predicted"/>